<accession>A0A6V8P767</accession>
<dbReference type="EMBL" id="BLRX01000260">
    <property type="protein sequence ID" value="GFP25911.1"/>
    <property type="molecule type" value="Genomic_DNA"/>
</dbReference>
<evidence type="ECO:0000313" key="3">
    <source>
        <dbReference type="Proteomes" id="UP000543224"/>
    </source>
</evidence>
<keyword evidence="4" id="KW-1185">Reference proteome</keyword>
<protein>
    <submittedName>
        <fullName evidence="2">Uncharacterized protein</fullName>
    </submittedName>
</protein>
<reference evidence="3 4" key="1">
    <citation type="journal article" date="2020" name="Front. Microbiol.">
        <title>Single-cell genomics of novel Actinobacteria with the Wood-Ljungdahl pathway discovered in a serpentinizing system.</title>
        <authorList>
            <person name="Merino N."/>
            <person name="Kawai M."/>
            <person name="Boyd E.S."/>
            <person name="Colman D.R."/>
            <person name="McGlynn S.E."/>
            <person name="Nealson K.H."/>
            <person name="Kurokawa K."/>
            <person name="Hongoh Y."/>
        </authorList>
    </citation>
    <scope>NUCLEOTIDE SEQUENCE [LARGE SCALE GENOMIC DNA]</scope>
    <source>
        <strain evidence="1 3">S25</strain>
        <strain evidence="2 4">S33</strain>
    </source>
</reference>
<dbReference type="Proteomes" id="UP000591948">
    <property type="component" value="Unassembled WGS sequence"/>
</dbReference>
<dbReference type="EMBL" id="BLRY01000138">
    <property type="protein sequence ID" value="GFP28197.1"/>
    <property type="molecule type" value="Genomic_DNA"/>
</dbReference>
<name>A0A6V8P767_9ACTN</name>
<gene>
    <name evidence="1" type="ORF">HKBW3S25_01395</name>
    <name evidence="2" type="ORF">HKBW3S33_01613</name>
</gene>
<evidence type="ECO:0000313" key="4">
    <source>
        <dbReference type="Proteomes" id="UP000591948"/>
    </source>
</evidence>
<proteinExistence type="predicted"/>
<evidence type="ECO:0000313" key="1">
    <source>
        <dbReference type="EMBL" id="GFP25911.1"/>
    </source>
</evidence>
<organism evidence="2 4">
    <name type="scientific">Candidatus Hakubella thermalkaliphila</name>
    <dbReference type="NCBI Taxonomy" id="2754717"/>
    <lineage>
        <taxon>Bacteria</taxon>
        <taxon>Bacillati</taxon>
        <taxon>Actinomycetota</taxon>
        <taxon>Actinomycetota incertae sedis</taxon>
        <taxon>Candidatus Hakubellales</taxon>
        <taxon>Candidatus Hakubellaceae</taxon>
        <taxon>Candidatus Hakubella</taxon>
    </lineage>
</organism>
<comment type="caution">
    <text evidence="2">The sequence shown here is derived from an EMBL/GenBank/DDBJ whole genome shotgun (WGS) entry which is preliminary data.</text>
</comment>
<dbReference type="AlphaFoldDB" id="A0A6V8P767"/>
<sequence>MFSTLSILGNQMSTPFLEVPGHSSQDHVDAVTLKALVAAAIHPMVRLEMADHCLDSSPFSLSGFKPIGLAIRMRSFTVSFQ</sequence>
<dbReference type="Proteomes" id="UP000543224">
    <property type="component" value="Unassembled WGS sequence"/>
</dbReference>
<evidence type="ECO:0000313" key="2">
    <source>
        <dbReference type="EMBL" id="GFP28197.1"/>
    </source>
</evidence>